<name>A0A7S4RU65_9STRA</name>
<dbReference type="PANTHER" id="PTHR33835:SF2">
    <property type="entry name" value="LYSINE-TRNA LIGASE"/>
    <property type="match status" value="1"/>
</dbReference>
<dbReference type="EMBL" id="HBNS01030988">
    <property type="protein sequence ID" value="CAE4625131.1"/>
    <property type="molecule type" value="Transcribed_RNA"/>
</dbReference>
<dbReference type="Pfam" id="PF14234">
    <property type="entry name" value="DUF4336"/>
    <property type="match status" value="1"/>
</dbReference>
<proteinExistence type="predicted"/>
<gene>
    <name evidence="1" type="ORF">DBRI00130_LOCUS24317</name>
</gene>
<organism evidence="1">
    <name type="scientific">Ditylum brightwellii</name>
    <dbReference type="NCBI Taxonomy" id="49249"/>
    <lineage>
        <taxon>Eukaryota</taxon>
        <taxon>Sar</taxon>
        <taxon>Stramenopiles</taxon>
        <taxon>Ochrophyta</taxon>
        <taxon>Bacillariophyta</taxon>
        <taxon>Mediophyceae</taxon>
        <taxon>Lithodesmiophycidae</taxon>
        <taxon>Lithodesmiales</taxon>
        <taxon>Lithodesmiaceae</taxon>
        <taxon>Ditylum</taxon>
    </lineage>
</organism>
<reference evidence="1" key="1">
    <citation type="submission" date="2021-01" db="EMBL/GenBank/DDBJ databases">
        <authorList>
            <person name="Corre E."/>
            <person name="Pelletier E."/>
            <person name="Niang G."/>
            <person name="Scheremetjew M."/>
            <person name="Finn R."/>
            <person name="Kale V."/>
            <person name="Holt S."/>
            <person name="Cochrane G."/>
            <person name="Meng A."/>
            <person name="Brown T."/>
            <person name="Cohen L."/>
        </authorList>
    </citation>
    <scope>NUCLEOTIDE SEQUENCE</scope>
    <source>
        <strain evidence="1">GSO104</strain>
    </source>
</reference>
<dbReference type="AlphaFoldDB" id="A0A7S4RU65"/>
<evidence type="ECO:0008006" key="2">
    <source>
        <dbReference type="Google" id="ProtNLM"/>
    </source>
</evidence>
<dbReference type="InterPro" id="IPR025638">
    <property type="entry name" value="DUF4336"/>
</dbReference>
<dbReference type="PANTHER" id="PTHR33835">
    <property type="entry name" value="YALI0C07656P"/>
    <property type="match status" value="1"/>
</dbReference>
<protein>
    <recommendedName>
        <fullName evidence="2">DUF4336 domain-containing protein</fullName>
    </recommendedName>
</protein>
<evidence type="ECO:0000313" key="1">
    <source>
        <dbReference type="EMBL" id="CAE4625131.1"/>
    </source>
</evidence>
<sequence length="369" mass="41830">MIGMYYVRVPIQMAVVAVHQNDPNKRGLVLFAPVVPTKGCLSLIHDLIDQYGPVRDIILPSVAVEHKVNAGPFARSYPQANFYVTDKQYAFPLNLPNSFLGLPSWTKPLPRSSRDNAHLWGGELEHEVLTVKPGIGSMYQDVALFHKSSGTMLVCDAIFAVDGTPPRILTEEEEYTRALLFHARETKDEVVEDTPENRKKGWRRIVLLFNFFFPGSGRGDLGLQPIFEALQTPTYKDGWGGWKPFSWGEDELKDFETFSAGGKPTVLPIIQIILSRNPNEMRRWLDVVTKWNFNRVVPMHLDAPLSLSPSEFEDAFLFLSTSYNKVRFCDEDVEFLRKAEEGPLNFTVYKTPLGTLRGDKCGIQRPPRN</sequence>
<accession>A0A7S4RU65</accession>